<dbReference type="Proteomes" id="UP001569904">
    <property type="component" value="Unassembled WGS sequence"/>
</dbReference>
<feature type="domain" description="HIT" evidence="4">
    <location>
        <begin position="71"/>
        <end position="180"/>
    </location>
</feature>
<gene>
    <name evidence="5" type="ORF">SM436_28625</name>
</gene>
<dbReference type="PROSITE" id="PS51084">
    <property type="entry name" value="HIT_2"/>
    <property type="match status" value="1"/>
</dbReference>
<evidence type="ECO:0000313" key="5">
    <source>
        <dbReference type="EMBL" id="MFA1557666.1"/>
    </source>
</evidence>
<dbReference type="SUPFAM" id="SSF54197">
    <property type="entry name" value="HIT-like"/>
    <property type="match status" value="1"/>
</dbReference>
<feature type="region of interest" description="Disordered" evidence="3">
    <location>
        <begin position="1"/>
        <end position="44"/>
    </location>
</feature>
<organism evidence="5 6">
    <name type="scientific">Actinomadura chokoriensis</name>
    <dbReference type="NCBI Taxonomy" id="454156"/>
    <lineage>
        <taxon>Bacteria</taxon>
        <taxon>Bacillati</taxon>
        <taxon>Actinomycetota</taxon>
        <taxon>Actinomycetes</taxon>
        <taxon>Streptosporangiales</taxon>
        <taxon>Thermomonosporaceae</taxon>
        <taxon>Actinomadura</taxon>
    </lineage>
</organism>
<dbReference type="InterPro" id="IPR052908">
    <property type="entry name" value="AP-4-A_phosphorylase"/>
</dbReference>
<proteinExistence type="predicted"/>
<evidence type="ECO:0000313" key="6">
    <source>
        <dbReference type="Proteomes" id="UP001569904"/>
    </source>
</evidence>
<evidence type="ECO:0000256" key="1">
    <source>
        <dbReference type="ARBA" id="ARBA00022741"/>
    </source>
</evidence>
<evidence type="ECO:0000259" key="4">
    <source>
        <dbReference type="PROSITE" id="PS51084"/>
    </source>
</evidence>
<comment type="caution">
    <text evidence="5">The sequence shown here is derived from an EMBL/GenBank/DDBJ whole genome shotgun (WGS) entry which is preliminary data.</text>
</comment>
<keyword evidence="6" id="KW-1185">Reference proteome</keyword>
<dbReference type="RefSeq" id="WP_371944407.1">
    <property type="nucleotide sequence ID" value="NZ_JAXCEH010000023.1"/>
</dbReference>
<dbReference type="InterPro" id="IPR039383">
    <property type="entry name" value="FHIT"/>
</dbReference>
<dbReference type="Pfam" id="PF01230">
    <property type="entry name" value="HIT"/>
    <property type="match status" value="1"/>
</dbReference>
<keyword evidence="1" id="KW-0547">Nucleotide-binding</keyword>
<dbReference type="PANTHER" id="PTHR42997">
    <property type="entry name" value="HIT FAMILY HYDROLASE"/>
    <property type="match status" value="1"/>
</dbReference>
<name>A0ABV4R435_9ACTN</name>
<protein>
    <submittedName>
        <fullName evidence="5">HIT domain-containing protein</fullName>
    </submittedName>
</protein>
<dbReference type="InterPro" id="IPR011146">
    <property type="entry name" value="HIT-like"/>
</dbReference>
<feature type="short sequence motif" description="Histidine triad motif" evidence="2">
    <location>
        <begin position="165"/>
        <end position="169"/>
    </location>
</feature>
<dbReference type="Gene3D" id="3.30.428.10">
    <property type="entry name" value="HIT-like"/>
    <property type="match status" value="1"/>
</dbReference>
<dbReference type="CDD" id="cd01275">
    <property type="entry name" value="FHIT"/>
    <property type="match status" value="1"/>
</dbReference>
<sequence length="209" mass="22629">MTAEPEESVVQQGREDASGAGAGNARPPRFEEEGGGAGTPDNFQRLWTPHRMAYIKGEGKPTGAGSEDGCPFCEIPKMSDEEGLVVARGESVFTVLNLYPYNSGHLMVVPYRHVADYADLEESEYVELATFTRRALGALRKCSGAQGFNVGMNLGLVAGAGIAAHLHQHIVPRWGGDTNFMPVVGHTRVLPQLLRDTRQMLADAWPHEA</sequence>
<evidence type="ECO:0000256" key="2">
    <source>
        <dbReference type="PROSITE-ProRule" id="PRU00464"/>
    </source>
</evidence>
<dbReference type="PANTHER" id="PTHR42997:SF1">
    <property type="entry name" value="AP-4-A PHOSPHORYLASE"/>
    <property type="match status" value="1"/>
</dbReference>
<dbReference type="InterPro" id="IPR036265">
    <property type="entry name" value="HIT-like_sf"/>
</dbReference>
<dbReference type="EMBL" id="JAXCEH010000023">
    <property type="protein sequence ID" value="MFA1557666.1"/>
    <property type="molecule type" value="Genomic_DNA"/>
</dbReference>
<evidence type="ECO:0000256" key="3">
    <source>
        <dbReference type="SAM" id="MobiDB-lite"/>
    </source>
</evidence>
<reference evidence="5 6" key="1">
    <citation type="submission" date="2023-11" db="EMBL/GenBank/DDBJ databases">
        <title>Actinomadura monticuli sp. nov., isolated from volcanic ash.</title>
        <authorList>
            <person name="Lee S.D."/>
            <person name="Yang H."/>
            <person name="Kim I.S."/>
        </authorList>
    </citation>
    <scope>NUCLEOTIDE SEQUENCE [LARGE SCALE GENOMIC DNA]</scope>
    <source>
        <strain evidence="5 6">DSM 45346</strain>
    </source>
</reference>
<accession>A0ABV4R435</accession>